<dbReference type="PANTHER" id="PTHR46082">
    <property type="entry name" value="ATP/GTP-BINDING PROTEIN-RELATED"/>
    <property type="match status" value="1"/>
</dbReference>
<gene>
    <name evidence="2" type="ORF">Aory04_000592600</name>
</gene>
<reference evidence="2" key="1">
    <citation type="submission" date="2023-04" db="EMBL/GenBank/DDBJ databases">
        <title>Aspergillus oryzae NBRC 4228.</title>
        <authorList>
            <person name="Ichikawa N."/>
            <person name="Sato H."/>
            <person name="Tonouchi N."/>
        </authorList>
    </citation>
    <scope>NUCLEOTIDE SEQUENCE</scope>
    <source>
        <strain evidence="2">NBRC 4228</strain>
    </source>
</reference>
<dbReference type="Gene3D" id="3.40.50.1580">
    <property type="entry name" value="Nucleoside phosphorylase domain"/>
    <property type="match status" value="2"/>
</dbReference>
<name>A0AAN5BXW0_ASPOZ</name>
<organism evidence="2 3">
    <name type="scientific">Aspergillus oryzae</name>
    <name type="common">Yellow koji mold</name>
    <dbReference type="NCBI Taxonomy" id="5062"/>
    <lineage>
        <taxon>Eukaryota</taxon>
        <taxon>Fungi</taxon>
        <taxon>Dikarya</taxon>
        <taxon>Ascomycota</taxon>
        <taxon>Pezizomycotina</taxon>
        <taxon>Eurotiomycetes</taxon>
        <taxon>Eurotiomycetidae</taxon>
        <taxon>Eurotiales</taxon>
        <taxon>Aspergillaceae</taxon>
        <taxon>Aspergillus</taxon>
        <taxon>Aspergillus subgen. Circumdati</taxon>
    </lineage>
</organism>
<feature type="domain" description="Nucleoside phosphorylase" evidence="1">
    <location>
        <begin position="140"/>
        <end position="233"/>
    </location>
</feature>
<comment type="caution">
    <text evidence="2">The sequence shown here is derived from an EMBL/GenBank/DDBJ whole genome shotgun (WGS) entry which is preliminary data.</text>
</comment>
<dbReference type="AlphaFoldDB" id="A0AAN5BXW0"/>
<sequence length="295" mass="32622">MKAPLSHNDYTVGWICALPLEMAAAKAMLDEVHPDLSSSLGDHNTYTLVHYGKVIRGGRFERTGTLNKPSQLLLTALNKHQANNLLNGCDLSKHISQSAIMTSSHTSEFTYQDQEKDQLFHPEYDHMAPRRSCESCDHTQLVNRPTRSSTEPRIHYGLIASCNQAMKDAKPRDRLARQLGIICFEMEAAGLVGHFPCLVIRGISDYAEFHKNDQWHGYAIATAAAYAKELLSVVLPVEVVGVRSTAASESSLMSPDRSVYSGTFFSGGGPIFLRNQNAGRDRNIRAGSHSRDSTF</sequence>
<evidence type="ECO:0000313" key="3">
    <source>
        <dbReference type="Proteomes" id="UP001165205"/>
    </source>
</evidence>
<dbReference type="InterPro" id="IPR000845">
    <property type="entry name" value="Nucleoside_phosphorylase_d"/>
</dbReference>
<evidence type="ECO:0000313" key="2">
    <source>
        <dbReference type="EMBL" id="GMG29710.1"/>
    </source>
</evidence>
<protein>
    <submittedName>
        <fullName evidence="2">Unnamed protein product</fullName>
    </submittedName>
</protein>
<dbReference type="SUPFAM" id="SSF53167">
    <property type="entry name" value="Purine and uridine phosphorylases"/>
    <property type="match status" value="1"/>
</dbReference>
<dbReference type="GO" id="GO:0003824">
    <property type="term" value="F:catalytic activity"/>
    <property type="evidence" value="ECO:0007669"/>
    <property type="project" value="InterPro"/>
</dbReference>
<dbReference type="InterPro" id="IPR053137">
    <property type="entry name" value="NLR-like"/>
</dbReference>
<dbReference type="PANTHER" id="PTHR46082:SF11">
    <property type="entry name" value="AAA+ ATPASE DOMAIN-CONTAINING PROTEIN-RELATED"/>
    <property type="match status" value="1"/>
</dbReference>
<dbReference type="GO" id="GO:0009116">
    <property type="term" value="P:nucleoside metabolic process"/>
    <property type="evidence" value="ECO:0007669"/>
    <property type="project" value="InterPro"/>
</dbReference>
<dbReference type="EMBL" id="BSYA01000060">
    <property type="protein sequence ID" value="GMG29710.1"/>
    <property type="molecule type" value="Genomic_DNA"/>
</dbReference>
<dbReference type="Proteomes" id="UP001165205">
    <property type="component" value="Unassembled WGS sequence"/>
</dbReference>
<evidence type="ECO:0000259" key="1">
    <source>
        <dbReference type="Pfam" id="PF01048"/>
    </source>
</evidence>
<dbReference type="InterPro" id="IPR035994">
    <property type="entry name" value="Nucleoside_phosphorylase_sf"/>
</dbReference>
<dbReference type="Pfam" id="PF01048">
    <property type="entry name" value="PNP_UDP_1"/>
    <property type="match status" value="1"/>
</dbReference>
<proteinExistence type="predicted"/>
<accession>A0AAN5BXW0</accession>